<dbReference type="SUPFAM" id="SSF55931">
    <property type="entry name" value="Glutamine synthetase/guanido kinase"/>
    <property type="match status" value="1"/>
</dbReference>
<evidence type="ECO:0000256" key="2">
    <source>
        <dbReference type="PROSITE-ProRule" id="PRU01331"/>
    </source>
</evidence>
<comment type="similarity">
    <text evidence="2 3">Belongs to the glutamine synthetase family.</text>
</comment>
<accession>A0A7R7ZNR4</accession>
<evidence type="ECO:0000313" key="5">
    <source>
        <dbReference type="EMBL" id="BCR87557.1"/>
    </source>
</evidence>
<reference evidence="5" key="2">
    <citation type="submission" date="2021-02" db="EMBL/GenBank/DDBJ databases">
        <title>Aspergillus chevalieri M1 genome sequence.</title>
        <authorList>
            <person name="Kadooka C."/>
            <person name="Mori K."/>
            <person name="Futagami T."/>
        </authorList>
    </citation>
    <scope>NUCLEOTIDE SEQUENCE</scope>
    <source>
        <strain evidence="5">M1</strain>
    </source>
</reference>
<evidence type="ECO:0000256" key="1">
    <source>
        <dbReference type="ARBA" id="ARBA00022598"/>
    </source>
</evidence>
<keyword evidence="6" id="KW-1185">Reference proteome</keyword>
<dbReference type="InterPro" id="IPR014746">
    <property type="entry name" value="Gln_synth/guanido_kin_cat_dom"/>
</dbReference>
<feature type="domain" description="GS catalytic" evidence="4">
    <location>
        <begin position="124"/>
        <end position="437"/>
    </location>
</feature>
<sequence>MPLNQDQTTIRTLQLKNPSLRFIRFQWQDYSGILRSRTVPIHHCLRLAKEKKSIEVPPTTFESILDNTLIPNHSPTGADYLFPYWDSARTSAQSIISEDPYATVICEVVRIRPASLDPQLDLCPRRALAKVMHKAMDGHGLSFLVGFEVEFEVMKVSLDGNEIIPYSTNPERLAIAGQDPCFMHVEECICELQHAGVDIEGFQPKGRGGQYQISLHPQPPLQAVDELILVHDRIKRVFTKHGYIATMCPNPVAARQQATSQRTHISITPPQAESFFLAGILKHLQALCAFSLPYDLPYKHEQLNSEIVAWGSQNWEAPIRKINTGHWDIRCVDATTNMYLTLAAFLGAGLSGIQNQEPLVWPDISTPEPSNAVKANSTAYLPSSLEDALCFLEAEADEMEEVMESKIVHRYVALKRFESLRMRQDLEDARRLHVEVF</sequence>
<evidence type="ECO:0000256" key="3">
    <source>
        <dbReference type="RuleBase" id="RU000384"/>
    </source>
</evidence>
<dbReference type="SMART" id="SM01230">
    <property type="entry name" value="Gln-synt_C"/>
    <property type="match status" value="1"/>
</dbReference>
<dbReference type="Pfam" id="PF00120">
    <property type="entry name" value="Gln-synt_C"/>
    <property type="match status" value="1"/>
</dbReference>
<dbReference type="PROSITE" id="PS51987">
    <property type="entry name" value="GS_CATALYTIC"/>
    <property type="match status" value="1"/>
</dbReference>
<keyword evidence="1" id="KW-0436">Ligase</keyword>
<dbReference type="Proteomes" id="UP000637239">
    <property type="component" value="Chromosome 4"/>
</dbReference>
<dbReference type="PANTHER" id="PTHR43785">
    <property type="entry name" value="GAMMA-GLUTAMYLPUTRESCINE SYNTHETASE"/>
    <property type="match status" value="1"/>
</dbReference>
<proteinExistence type="inferred from homology"/>
<gene>
    <name evidence="5" type="ORF">ACHE_40121S</name>
</gene>
<name>A0A7R7ZNR4_ASPCH</name>
<dbReference type="AlphaFoldDB" id="A0A7R7ZNR4"/>
<dbReference type="KEGG" id="ache:ACHE_40121S"/>
<dbReference type="PANTHER" id="PTHR43785:SF2">
    <property type="entry name" value="TYPE-1 GLUTAMINE SYNTHETASE 1"/>
    <property type="match status" value="1"/>
</dbReference>
<evidence type="ECO:0000313" key="6">
    <source>
        <dbReference type="Proteomes" id="UP000637239"/>
    </source>
</evidence>
<reference evidence="5" key="1">
    <citation type="submission" date="2021-01" db="EMBL/GenBank/DDBJ databases">
        <authorList>
            <consortium name="Aspergillus chevalieri M1 genome sequencing consortium"/>
            <person name="Kazuki M."/>
            <person name="Futagami T."/>
        </authorList>
    </citation>
    <scope>NUCLEOTIDE SEQUENCE</scope>
    <source>
        <strain evidence="5">M1</strain>
    </source>
</reference>
<dbReference type="GO" id="GO:0004356">
    <property type="term" value="F:glutamine synthetase activity"/>
    <property type="evidence" value="ECO:0007669"/>
    <property type="project" value="InterPro"/>
</dbReference>
<organism evidence="5 6">
    <name type="scientific">Aspergillus chevalieri</name>
    <name type="common">Eurotium chevalieri</name>
    <dbReference type="NCBI Taxonomy" id="182096"/>
    <lineage>
        <taxon>Eukaryota</taxon>
        <taxon>Fungi</taxon>
        <taxon>Dikarya</taxon>
        <taxon>Ascomycota</taxon>
        <taxon>Pezizomycotina</taxon>
        <taxon>Eurotiomycetes</taxon>
        <taxon>Eurotiomycetidae</taxon>
        <taxon>Eurotiales</taxon>
        <taxon>Aspergillaceae</taxon>
        <taxon>Aspergillus</taxon>
        <taxon>Aspergillus subgen. Aspergillus</taxon>
    </lineage>
</organism>
<evidence type="ECO:0000259" key="4">
    <source>
        <dbReference type="PROSITE" id="PS51987"/>
    </source>
</evidence>
<protein>
    <recommendedName>
        <fullName evidence="4">GS catalytic domain-containing protein</fullName>
    </recommendedName>
</protein>
<dbReference type="Gene3D" id="3.30.590.10">
    <property type="entry name" value="Glutamine synthetase/guanido kinase, catalytic domain"/>
    <property type="match status" value="1"/>
</dbReference>
<dbReference type="RefSeq" id="XP_043136079.1">
    <property type="nucleotide sequence ID" value="XM_043278284.1"/>
</dbReference>
<dbReference type="InterPro" id="IPR008146">
    <property type="entry name" value="Gln_synth_cat_dom"/>
</dbReference>
<dbReference type="GeneID" id="66981916"/>
<dbReference type="EMBL" id="AP024419">
    <property type="protein sequence ID" value="BCR87557.1"/>
    <property type="molecule type" value="Genomic_DNA"/>
</dbReference>